<evidence type="ECO:0000256" key="4">
    <source>
        <dbReference type="ARBA" id="ARBA00022782"/>
    </source>
</evidence>
<keyword evidence="9" id="KW-0804">Transcription</keyword>
<keyword evidence="8" id="KW-0010">Activator</keyword>
<comment type="similarity">
    <text evidence="2">Belongs to the SRY family.</text>
</comment>
<name>A0A834IFC2_RHYFE</name>
<evidence type="ECO:0000256" key="2">
    <source>
        <dbReference type="ARBA" id="ARBA00005998"/>
    </source>
</evidence>
<dbReference type="GO" id="GO:0005516">
    <property type="term" value="F:calmodulin binding"/>
    <property type="evidence" value="ECO:0007669"/>
    <property type="project" value="UniProtKB-KW"/>
</dbReference>
<accession>A0A834IFC2</accession>
<gene>
    <name evidence="15" type="ORF">GWI33_006815</name>
</gene>
<feature type="DNA-binding region" description="HMG box" evidence="13">
    <location>
        <begin position="54"/>
        <end position="122"/>
    </location>
</feature>
<evidence type="ECO:0000256" key="13">
    <source>
        <dbReference type="PROSITE-ProRule" id="PRU00267"/>
    </source>
</evidence>
<sequence length="210" mass="24313">MELIYERIRANSSLPSTSSPSNSSLGNLGQAPMRHLFKNQNLMTNYNLNNIERVKRPMNAFMIWSTGERRKILQKNPKIHNSEISKWLGAKWRSFSEIEKRPFIDEAKRLYAIHLRENPNYKYRPRRKKATQNELSPILPSSHSDTATSAFEISSDRKTIVVASVYQQQYGGVFYARSATMQQPYIKERQRFISSQNSVRTGPLASTTHM</sequence>
<evidence type="ECO:0000256" key="8">
    <source>
        <dbReference type="ARBA" id="ARBA00023159"/>
    </source>
</evidence>
<protein>
    <recommendedName>
        <fullName evidence="3">Sex-determining region Y protein</fullName>
    </recommendedName>
    <alternativeName>
        <fullName evidence="11">Testis-determining factor</fullName>
    </alternativeName>
</protein>
<evidence type="ECO:0000259" key="14">
    <source>
        <dbReference type="PROSITE" id="PS50118"/>
    </source>
</evidence>
<evidence type="ECO:0000256" key="10">
    <source>
        <dbReference type="ARBA" id="ARBA00023242"/>
    </source>
</evidence>
<dbReference type="EMBL" id="JAACXV010000345">
    <property type="protein sequence ID" value="KAF7279714.1"/>
    <property type="molecule type" value="Genomic_DNA"/>
</dbReference>
<dbReference type="Proteomes" id="UP000625711">
    <property type="component" value="Unassembled WGS sequence"/>
</dbReference>
<dbReference type="PANTHER" id="PTHR10270:SF161">
    <property type="entry name" value="SEX-DETERMINING REGION Y PROTEIN"/>
    <property type="match status" value="1"/>
</dbReference>
<evidence type="ECO:0000256" key="1">
    <source>
        <dbReference type="ARBA" id="ARBA00004324"/>
    </source>
</evidence>
<dbReference type="CDD" id="cd22028">
    <property type="entry name" value="HMG-box_SoxA_SoxB_SoxG"/>
    <property type="match status" value="1"/>
</dbReference>
<keyword evidence="4" id="KW-0221">Differentiation</keyword>
<evidence type="ECO:0000256" key="3">
    <source>
        <dbReference type="ARBA" id="ARBA00019052"/>
    </source>
</evidence>
<dbReference type="InterPro" id="IPR050140">
    <property type="entry name" value="SRY-related_HMG-box_TF-like"/>
</dbReference>
<evidence type="ECO:0000256" key="7">
    <source>
        <dbReference type="ARBA" id="ARBA00023125"/>
    </source>
</evidence>
<dbReference type="Pfam" id="PF00505">
    <property type="entry name" value="HMG_box"/>
    <property type="match status" value="1"/>
</dbReference>
<keyword evidence="10 13" id="KW-0539">Nucleus</keyword>
<evidence type="ECO:0000256" key="5">
    <source>
        <dbReference type="ARBA" id="ARBA00022860"/>
    </source>
</evidence>
<dbReference type="AlphaFoldDB" id="A0A834IFC2"/>
<reference evidence="15" key="1">
    <citation type="submission" date="2020-08" db="EMBL/GenBank/DDBJ databases">
        <title>Genome sequencing and assembly of the red palm weevil Rhynchophorus ferrugineus.</title>
        <authorList>
            <person name="Dias G.B."/>
            <person name="Bergman C.M."/>
            <person name="Manee M."/>
        </authorList>
    </citation>
    <scope>NUCLEOTIDE SEQUENCE</scope>
    <source>
        <strain evidence="15">AA-2017</strain>
        <tissue evidence="15">Whole larva</tissue>
    </source>
</reference>
<dbReference type="GO" id="GO:0016607">
    <property type="term" value="C:nuclear speck"/>
    <property type="evidence" value="ECO:0007669"/>
    <property type="project" value="UniProtKB-SubCell"/>
</dbReference>
<feature type="domain" description="HMG box" evidence="14">
    <location>
        <begin position="54"/>
        <end position="122"/>
    </location>
</feature>
<evidence type="ECO:0000313" key="15">
    <source>
        <dbReference type="EMBL" id="KAF7279714.1"/>
    </source>
</evidence>
<dbReference type="InterPro" id="IPR009071">
    <property type="entry name" value="HMG_box_dom"/>
</dbReference>
<organism evidence="15 16">
    <name type="scientific">Rhynchophorus ferrugineus</name>
    <name type="common">Red palm weevil</name>
    <name type="synonym">Curculio ferrugineus</name>
    <dbReference type="NCBI Taxonomy" id="354439"/>
    <lineage>
        <taxon>Eukaryota</taxon>
        <taxon>Metazoa</taxon>
        <taxon>Ecdysozoa</taxon>
        <taxon>Arthropoda</taxon>
        <taxon>Hexapoda</taxon>
        <taxon>Insecta</taxon>
        <taxon>Pterygota</taxon>
        <taxon>Neoptera</taxon>
        <taxon>Endopterygota</taxon>
        <taxon>Coleoptera</taxon>
        <taxon>Polyphaga</taxon>
        <taxon>Cucujiformia</taxon>
        <taxon>Curculionidae</taxon>
        <taxon>Dryophthorinae</taxon>
        <taxon>Rhynchophorus</taxon>
    </lineage>
</organism>
<dbReference type="GO" id="GO:0000978">
    <property type="term" value="F:RNA polymerase II cis-regulatory region sequence-specific DNA binding"/>
    <property type="evidence" value="ECO:0007669"/>
    <property type="project" value="TreeGrafter"/>
</dbReference>
<dbReference type="SUPFAM" id="SSF47095">
    <property type="entry name" value="HMG-box"/>
    <property type="match status" value="1"/>
</dbReference>
<evidence type="ECO:0000256" key="6">
    <source>
        <dbReference type="ARBA" id="ARBA00022928"/>
    </source>
</evidence>
<comment type="subcellular location">
    <subcellularLocation>
        <location evidence="1">Nucleus speckle</location>
    </subcellularLocation>
</comment>
<keyword evidence="7 13" id="KW-0238">DNA-binding</keyword>
<dbReference type="OrthoDB" id="6247875at2759"/>
<keyword evidence="6" id="KW-0726">Sexual differentiation</keyword>
<dbReference type="PROSITE" id="PS50118">
    <property type="entry name" value="HMG_BOX_2"/>
    <property type="match status" value="1"/>
</dbReference>
<keyword evidence="5" id="KW-0112">Calmodulin-binding</keyword>
<dbReference type="Gene3D" id="1.10.30.10">
    <property type="entry name" value="High mobility group box domain"/>
    <property type="match status" value="1"/>
</dbReference>
<comment type="function">
    <text evidence="12">Transcriptional regulator that controls a genetic switch in male development. It is necessary and sufficient for initiating male sex determination by directing the development of supporting cell precursors (pre-Sertoli cells) as Sertoli rather than granulosa cells. Involved in different aspects of gene regulation including promoter activation or repression. Binds to the DNA consensus sequence 5'-[AT]AACAA[AT]-3'. SRY HMG box recognizes DNA by partial intercalation in the minor groove and promotes DNA bending. Also involved in pre-mRNA splicing. In male adult brain involved in the maintenance of motor functions of dopaminergic neurons.</text>
</comment>
<dbReference type="InterPro" id="IPR036910">
    <property type="entry name" value="HMG_box_dom_sf"/>
</dbReference>
<evidence type="ECO:0000256" key="11">
    <source>
        <dbReference type="ARBA" id="ARBA00032498"/>
    </source>
</evidence>
<dbReference type="GO" id="GO:0030154">
    <property type="term" value="P:cell differentiation"/>
    <property type="evidence" value="ECO:0007669"/>
    <property type="project" value="UniProtKB-KW"/>
</dbReference>
<evidence type="ECO:0000313" key="16">
    <source>
        <dbReference type="Proteomes" id="UP000625711"/>
    </source>
</evidence>
<keyword evidence="16" id="KW-1185">Reference proteome</keyword>
<dbReference type="GO" id="GO:0007548">
    <property type="term" value="P:sex differentiation"/>
    <property type="evidence" value="ECO:0007669"/>
    <property type="project" value="UniProtKB-KW"/>
</dbReference>
<dbReference type="SMART" id="SM00398">
    <property type="entry name" value="HMG"/>
    <property type="match status" value="1"/>
</dbReference>
<dbReference type="FunFam" id="1.10.30.10:FF:000002">
    <property type="entry name" value="transcription factor Sox-2"/>
    <property type="match status" value="1"/>
</dbReference>
<dbReference type="GO" id="GO:0001228">
    <property type="term" value="F:DNA-binding transcription activator activity, RNA polymerase II-specific"/>
    <property type="evidence" value="ECO:0007669"/>
    <property type="project" value="TreeGrafter"/>
</dbReference>
<comment type="caution">
    <text evidence="15">The sequence shown here is derived from an EMBL/GenBank/DDBJ whole genome shotgun (WGS) entry which is preliminary data.</text>
</comment>
<proteinExistence type="inferred from homology"/>
<evidence type="ECO:0000256" key="12">
    <source>
        <dbReference type="ARBA" id="ARBA00045821"/>
    </source>
</evidence>
<dbReference type="PANTHER" id="PTHR10270">
    <property type="entry name" value="SOX TRANSCRIPTION FACTOR"/>
    <property type="match status" value="1"/>
</dbReference>
<evidence type="ECO:0000256" key="9">
    <source>
        <dbReference type="ARBA" id="ARBA00023163"/>
    </source>
</evidence>